<accession>I2GW65</accession>
<evidence type="ECO:0000313" key="14">
    <source>
        <dbReference type="Proteomes" id="UP000002866"/>
    </source>
</evidence>
<dbReference type="PANTHER" id="PTHR21454:SF46">
    <property type="entry name" value="DIPHTHAMIDE BIOSYNTHESIS PROTEIN 4"/>
    <property type="match status" value="1"/>
</dbReference>
<evidence type="ECO:0000256" key="3">
    <source>
        <dbReference type="ARBA" id="ARBA00004496"/>
    </source>
</evidence>
<evidence type="ECO:0000256" key="6">
    <source>
        <dbReference type="ARBA" id="ARBA00022490"/>
    </source>
</evidence>
<dbReference type="SUPFAM" id="SSF46565">
    <property type="entry name" value="Chaperone J-domain"/>
    <property type="match status" value="1"/>
</dbReference>
<dbReference type="EMBL" id="HE806316">
    <property type="protein sequence ID" value="CCH58367.1"/>
    <property type="molecule type" value="Genomic_DNA"/>
</dbReference>
<gene>
    <name evidence="13" type="primary">TBLA0A05740</name>
    <name evidence="13" type="ORF">TBLA_0A05740</name>
</gene>
<dbReference type="eggNOG" id="KOG0714">
    <property type="taxonomic scope" value="Eukaryota"/>
</dbReference>
<dbReference type="Pfam" id="PF00226">
    <property type="entry name" value="DnaJ"/>
    <property type="match status" value="1"/>
</dbReference>
<organism evidence="13 14">
    <name type="scientific">Henningerozyma blattae (strain ATCC 34711 / CBS 6284 / DSM 70876 / NBRC 10599 / NRRL Y-10934 / UCD 77-7)</name>
    <name type="common">Yeast</name>
    <name type="synonym">Tetrapisispora blattae</name>
    <dbReference type="NCBI Taxonomy" id="1071380"/>
    <lineage>
        <taxon>Eukaryota</taxon>
        <taxon>Fungi</taxon>
        <taxon>Dikarya</taxon>
        <taxon>Ascomycota</taxon>
        <taxon>Saccharomycotina</taxon>
        <taxon>Saccharomycetes</taxon>
        <taxon>Saccharomycetales</taxon>
        <taxon>Saccharomycetaceae</taxon>
        <taxon>Henningerozyma</taxon>
    </lineage>
</organism>
<dbReference type="AlphaFoldDB" id="I2GW65"/>
<evidence type="ECO:0000256" key="5">
    <source>
        <dbReference type="ARBA" id="ARBA00021797"/>
    </source>
</evidence>
<dbReference type="SMART" id="SM00271">
    <property type="entry name" value="DnaJ"/>
    <property type="match status" value="1"/>
</dbReference>
<dbReference type="PRINTS" id="PR00625">
    <property type="entry name" value="JDOMAIN"/>
</dbReference>
<comment type="similarity">
    <text evidence="4">Belongs to the DPH4 family.</text>
</comment>
<dbReference type="UniPathway" id="UPA00559"/>
<dbReference type="OrthoDB" id="445556at2759"/>
<keyword evidence="8" id="KW-0862">Zinc</keyword>
<keyword evidence="6" id="KW-0963">Cytoplasm</keyword>
<dbReference type="GO" id="GO:0017183">
    <property type="term" value="P:protein histidyl modification to diphthamide"/>
    <property type="evidence" value="ECO:0007669"/>
    <property type="project" value="UniProtKB-UniPathway"/>
</dbReference>
<name>I2GW65_HENB6</name>
<comment type="subcellular location">
    <subcellularLocation>
        <location evidence="3">Cytoplasm</location>
    </subcellularLocation>
    <subcellularLocation>
        <location evidence="2">Nucleus</location>
    </subcellularLocation>
</comment>
<dbReference type="InterPro" id="IPR036869">
    <property type="entry name" value="J_dom_sf"/>
</dbReference>
<protein>
    <recommendedName>
        <fullName evidence="5">Diphthamide biosynthesis protein 4</fullName>
    </recommendedName>
</protein>
<dbReference type="FunCoup" id="I2GW65">
    <property type="interactions" value="393"/>
</dbReference>
<evidence type="ECO:0000313" key="13">
    <source>
        <dbReference type="EMBL" id="CCH58367.1"/>
    </source>
</evidence>
<proteinExistence type="inferred from homology"/>
<sequence>MSLLSHYEILGIDSDATESDIKRAYKEKLLAIHPDKIKNNAKAKANTNENITGNENKSPISVNHIQDAYKILVDSKSRQQYDKELEEQFKKMGFFNNGDGVEEISLDEFEWNEKNEYRLNCPRCKQVDGFEFDEDALEEYGYQKRDSCEYLMMIQCNSCSLWIKVAYEMV</sequence>
<dbReference type="InParanoid" id="I2GW65"/>
<dbReference type="Gene3D" id="3.10.660.10">
    <property type="entry name" value="DPH Zinc finger"/>
    <property type="match status" value="1"/>
</dbReference>
<dbReference type="OMA" id="IIGCRGC"/>
<dbReference type="RefSeq" id="XP_004177886.1">
    <property type="nucleotide sequence ID" value="XM_004177838.1"/>
</dbReference>
<dbReference type="CDD" id="cd06257">
    <property type="entry name" value="DnaJ"/>
    <property type="match status" value="1"/>
</dbReference>
<dbReference type="PROSITE" id="PS50076">
    <property type="entry name" value="DNAJ_2"/>
    <property type="match status" value="1"/>
</dbReference>
<keyword evidence="7" id="KW-0479">Metal-binding</keyword>
<dbReference type="GO" id="GO:0008198">
    <property type="term" value="F:ferrous iron binding"/>
    <property type="evidence" value="ECO:0007669"/>
    <property type="project" value="EnsemblFungi"/>
</dbReference>
<dbReference type="GeneID" id="14493260"/>
<comment type="function">
    <text evidence="1">Required for the first step of diphthamide biosynthesis, the transfer of 3-amino-3-carboxypropyl from S-adenosyl-L-methionine to a histidine residue. Diphthamide is a post-translational modification of histidine which occurs in elongation factor 2.</text>
</comment>
<dbReference type="GO" id="GO:0005634">
    <property type="term" value="C:nucleus"/>
    <property type="evidence" value="ECO:0007669"/>
    <property type="project" value="UniProtKB-SubCell"/>
</dbReference>
<dbReference type="KEGG" id="tbl:TBLA_0A05740"/>
<evidence type="ECO:0000256" key="8">
    <source>
        <dbReference type="ARBA" id="ARBA00022833"/>
    </source>
</evidence>
<reference evidence="13 14" key="1">
    <citation type="journal article" date="2011" name="Proc. Natl. Acad. Sci. U.S.A.">
        <title>Evolutionary erosion of yeast sex chromosomes by mating-type switching accidents.</title>
        <authorList>
            <person name="Gordon J.L."/>
            <person name="Armisen D."/>
            <person name="Proux-Wera E."/>
            <person name="Oheigeartaigh S.S."/>
            <person name="Byrne K.P."/>
            <person name="Wolfe K.H."/>
        </authorList>
    </citation>
    <scope>NUCLEOTIDE SEQUENCE [LARGE SCALE GENOMIC DNA]</scope>
    <source>
        <strain evidence="14">ATCC 34711 / CBS 6284 / DSM 70876 / NBRC 10599 / NRRL Y-10934 / UCD 77-7</strain>
    </source>
</reference>
<dbReference type="PROSITE" id="PS51074">
    <property type="entry name" value="DPH_MB"/>
    <property type="match status" value="1"/>
</dbReference>
<evidence type="ECO:0000256" key="1">
    <source>
        <dbReference type="ARBA" id="ARBA00003474"/>
    </source>
</evidence>
<evidence type="ECO:0000256" key="7">
    <source>
        <dbReference type="ARBA" id="ARBA00022723"/>
    </source>
</evidence>
<keyword evidence="9" id="KW-0408">Iron</keyword>
<evidence type="ECO:0000256" key="4">
    <source>
        <dbReference type="ARBA" id="ARBA00006169"/>
    </source>
</evidence>
<dbReference type="InterPro" id="IPR007872">
    <property type="entry name" value="DPH_MB_dom"/>
</dbReference>
<dbReference type="InterPro" id="IPR001623">
    <property type="entry name" value="DnaJ_domain"/>
</dbReference>
<evidence type="ECO:0000259" key="11">
    <source>
        <dbReference type="PROSITE" id="PS50076"/>
    </source>
</evidence>
<dbReference type="STRING" id="1071380.I2GW65"/>
<dbReference type="Gene3D" id="1.10.287.110">
    <property type="entry name" value="DnaJ domain"/>
    <property type="match status" value="1"/>
</dbReference>
<keyword evidence="10" id="KW-0539">Nucleus</keyword>
<dbReference type="HOGENOM" id="CLU_017633_7_0_1"/>
<evidence type="ECO:0000256" key="2">
    <source>
        <dbReference type="ARBA" id="ARBA00004123"/>
    </source>
</evidence>
<dbReference type="Proteomes" id="UP000002866">
    <property type="component" value="Chromosome 1"/>
</dbReference>
<feature type="domain" description="DPH-type MB" evidence="12">
    <location>
        <begin position="100"/>
        <end position="168"/>
    </location>
</feature>
<dbReference type="SUPFAM" id="SSF144217">
    <property type="entry name" value="CSL zinc finger"/>
    <property type="match status" value="1"/>
</dbReference>
<dbReference type="InterPro" id="IPR044248">
    <property type="entry name" value="DPH3/4-like"/>
</dbReference>
<evidence type="ECO:0000256" key="10">
    <source>
        <dbReference type="ARBA" id="ARBA00023242"/>
    </source>
</evidence>
<dbReference type="InterPro" id="IPR036671">
    <property type="entry name" value="DPH_MB_sf"/>
</dbReference>
<feature type="domain" description="J" evidence="11">
    <location>
        <begin position="5"/>
        <end position="85"/>
    </location>
</feature>
<dbReference type="Pfam" id="PF05207">
    <property type="entry name" value="Zn_ribbon_CSL"/>
    <property type="match status" value="1"/>
</dbReference>
<dbReference type="GO" id="GO:0005737">
    <property type="term" value="C:cytoplasm"/>
    <property type="evidence" value="ECO:0007669"/>
    <property type="project" value="UniProtKB-SubCell"/>
</dbReference>
<evidence type="ECO:0000256" key="9">
    <source>
        <dbReference type="ARBA" id="ARBA00023004"/>
    </source>
</evidence>
<dbReference type="PANTHER" id="PTHR21454">
    <property type="entry name" value="DPH3 HOMOLOG-RELATED"/>
    <property type="match status" value="1"/>
</dbReference>
<keyword evidence="14" id="KW-1185">Reference proteome</keyword>
<evidence type="ECO:0000259" key="12">
    <source>
        <dbReference type="PROSITE" id="PS51074"/>
    </source>
</evidence>